<dbReference type="EMBL" id="QTSX02006454">
    <property type="protein sequence ID" value="KAJ9054305.1"/>
    <property type="molecule type" value="Genomic_DNA"/>
</dbReference>
<gene>
    <name evidence="1" type="ORF">DSO57_1016095</name>
</gene>
<accession>A0ACC2RW69</accession>
<evidence type="ECO:0000313" key="2">
    <source>
        <dbReference type="Proteomes" id="UP001165960"/>
    </source>
</evidence>
<dbReference type="Proteomes" id="UP001165960">
    <property type="component" value="Unassembled WGS sequence"/>
</dbReference>
<reference evidence="1" key="1">
    <citation type="submission" date="2022-04" db="EMBL/GenBank/DDBJ databases">
        <title>Genome of the entomopathogenic fungus Entomophthora muscae.</title>
        <authorList>
            <person name="Elya C."/>
            <person name="Lovett B.R."/>
            <person name="Lee E."/>
            <person name="Macias A.M."/>
            <person name="Hajek A.E."/>
            <person name="De Bivort B.L."/>
            <person name="Kasson M.T."/>
            <person name="De Fine Licht H.H."/>
            <person name="Stajich J.E."/>
        </authorList>
    </citation>
    <scope>NUCLEOTIDE SEQUENCE</scope>
    <source>
        <strain evidence="1">Berkeley</strain>
    </source>
</reference>
<evidence type="ECO:0000313" key="1">
    <source>
        <dbReference type="EMBL" id="KAJ9054305.1"/>
    </source>
</evidence>
<proteinExistence type="predicted"/>
<keyword evidence="2" id="KW-1185">Reference proteome</keyword>
<name>A0ACC2RW69_9FUNG</name>
<protein>
    <submittedName>
        <fullName evidence="1">Uncharacterized protein</fullName>
    </submittedName>
</protein>
<sequence>MKYSLIFLTLPVFLSQSCFDLCINHSNLHAATCAIQCIQHYSTSTSYPTPVPINYSNPLDPTNWRTMPSTSTGSQLTRTSPPPSMTSIPH</sequence>
<organism evidence="1 2">
    <name type="scientific">Entomophthora muscae</name>
    <dbReference type="NCBI Taxonomy" id="34485"/>
    <lineage>
        <taxon>Eukaryota</taxon>
        <taxon>Fungi</taxon>
        <taxon>Fungi incertae sedis</taxon>
        <taxon>Zoopagomycota</taxon>
        <taxon>Entomophthoromycotina</taxon>
        <taxon>Entomophthoromycetes</taxon>
        <taxon>Entomophthorales</taxon>
        <taxon>Entomophthoraceae</taxon>
        <taxon>Entomophthora</taxon>
    </lineage>
</organism>
<comment type="caution">
    <text evidence="1">The sequence shown here is derived from an EMBL/GenBank/DDBJ whole genome shotgun (WGS) entry which is preliminary data.</text>
</comment>